<accession>Q8UVX5</accession>
<dbReference type="Gene3D" id="3.10.130.10">
    <property type="entry name" value="Ribonuclease A-like domain"/>
    <property type="match status" value="1"/>
</dbReference>
<sequence>MFPKFSFLLIFAVVLSLTHKSLCQDWLTFQKKHITNTRDVDCDNIMSTNLFHCKDKNTFIYSRPEPVKAICKGIIASKNVLTTSEFYLSDCNVTSRPCKYKLKKSTNKFCVTCENQAPVHFVGVGSC</sequence>
<dbReference type="PANTHER" id="PTHR11437:SF66">
    <property type="entry name" value="RNASE 3"/>
    <property type="match status" value="1"/>
</dbReference>
<dbReference type="GO" id="GO:0003676">
    <property type="term" value="F:nucleic acid binding"/>
    <property type="evidence" value="ECO:0007669"/>
    <property type="project" value="InterPro"/>
</dbReference>
<evidence type="ECO:0000256" key="1">
    <source>
        <dbReference type="ARBA" id="ARBA00005600"/>
    </source>
</evidence>
<evidence type="ECO:0000256" key="5">
    <source>
        <dbReference type="RuleBase" id="RU000651"/>
    </source>
</evidence>
<keyword evidence="3 5" id="KW-0255">Endonuclease</keyword>
<proteinExistence type="inferred from homology"/>
<dbReference type="SMART" id="SM00092">
    <property type="entry name" value="RNAse_Pc"/>
    <property type="match status" value="1"/>
</dbReference>
<feature type="signal peptide" evidence="5">
    <location>
        <begin position="1"/>
        <end position="23"/>
    </location>
</feature>
<keyword evidence="5" id="KW-0732">Signal</keyword>
<evidence type="ECO:0000256" key="2">
    <source>
        <dbReference type="ARBA" id="ARBA00022722"/>
    </source>
</evidence>
<dbReference type="InterPro" id="IPR001427">
    <property type="entry name" value="RNaseA"/>
</dbReference>
<dbReference type="GO" id="GO:0004519">
    <property type="term" value="F:endonuclease activity"/>
    <property type="evidence" value="ECO:0007669"/>
    <property type="project" value="UniProtKB-KW"/>
</dbReference>
<dbReference type="PROSITE" id="PS00127">
    <property type="entry name" value="RNASE_PANCREATIC"/>
    <property type="match status" value="1"/>
</dbReference>
<dbReference type="GO" id="GO:0050830">
    <property type="term" value="P:defense response to Gram-positive bacterium"/>
    <property type="evidence" value="ECO:0007669"/>
    <property type="project" value="TreeGrafter"/>
</dbReference>
<dbReference type="InterPro" id="IPR023412">
    <property type="entry name" value="RNaseA_domain"/>
</dbReference>
<evidence type="ECO:0000259" key="6">
    <source>
        <dbReference type="SMART" id="SM00092"/>
    </source>
</evidence>
<dbReference type="PANTHER" id="PTHR11437">
    <property type="entry name" value="RIBONUCLEASE"/>
    <property type="match status" value="1"/>
</dbReference>
<organism evidence="7">
    <name type="scientific">Lithobates pipiens</name>
    <name type="common">Northern leopard frog</name>
    <name type="synonym">Rana pipiens</name>
    <dbReference type="NCBI Taxonomy" id="8404"/>
    <lineage>
        <taxon>Eukaryota</taxon>
        <taxon>Metazoa</taxon>
        <taxon>Chordata</taxon>
        <taxon>Craniata</taxon>
        <taxon>Vertebrata</taxon>
        <taxon>Euteleostomi</taxon>
        <taxon>Amphibia</taxon>
        <taxon>Batrachia</taxon>
        <taxon>Anura</taxon>
        <taxon>Neobatrachia</taxon>
        <taxon>Ranoidea</taxon>
        <taxon>Ranidae</taxon>
        <taxon>Lithobates</taxon>
    </lineage>
</organism>
<dbReference type="PIR" id="A39035">
    <property type="entry name" value="A39035"/>
</dbReference>
<dbReference type="EMBL" id="AF332139">
    <property type="protein sequence ID" value="AAL54383.1"/>
    <property type="molecule type" value="Genomic_DNA"/>
</dbReference>
<comment type="similarity">
    <text evidence="1 5">Belongs to the pancreatic ribonuclease family.</text>
</comment>
<feature type="domain" description="Ribonuclease A-domain" evidence="6">
    <location>
        <begin position="22"/>
        <end position="125"/>
    </location>
</feature>
<keyword evidence="2 5" id="KW-0540">Nuclease</keyword>
<keyword evidence="4 5" id="KW-0378">Hydrolase</keyword>
<feature type="chain" id="PRO_5009031889" evidence="5">
    <location>
        <begin position="24"/>
        <end position="127"/>
    </location>
</feature>
<evidence type="ECO:0000256" key="4">
    <source>
        <dbReference type="ARBA" id="ARBA00022801"/>
    </source>
</evidence>
<reference evidence="7" key="1">
    <citation type="submission" date="2000-12" db="EMBL/GenBank/DDBJ databases">
        <authorList>
            <person name="Liao Y.-D."/>
            <person name="Wang S.-C."/>
        </authorList>
    </citation>
    <scope>NUCLEOTIDE SEQUENCE</scope>
</reference>
<dbReference type="GO" id="GO:0004540">
    <property type="term" value="F:RNA nuclease activity"/>
    <property type="evidence" value="ECO:0007669"/>
    <property type="project" value="TreeGrafter"/>
</dbReference>
<dbReference type="InterPro" id="IPR023411">
    <property type="entry name" value="RNaseA_AS"/>
</dbReference>
<protein>
    <submittedName>
        <fullName evidence="7">Onconase</fullName>
    </submittedName>
</protein>
<reference evidence="7" key="2">
    <citation type="journal article" date="2003" name="Nucleic Acids Res.">
        <title>The structural integrity exerted by N-terminal pyroglutamate is crucial for the cytotoxicity of frog ribonuclease from Rana pipiens.</title>
        <authorList>
            <person name="Liao Y.D."/>
            <person name="Wang S.C."/>
            <person name="Leu Y.J."/>
            <person name="Wang C.F."/>
            <person name="Chang S.T."/>
            <person name="Hong Y.T."/>
            <person name="Pan Y.R."/>
            <person name="Chen C."/>
        </authorList>
    </citation>
    <scope>NUCLEOTIDE SEQUENCE</scope>
</reference>
<gene>
    <name evidence="7" type="primary">rpr</name>
</gene>
<dbReference type="AlphaFoldDB" id="Q8UVX5"/>
<evidence type="ECO:0000256" key="3">
    <source>
        <dbReference type="ARBA" id="ARBA00022759"/>
    </source>
</evidence>
<dbReference type="GO" id="GO:0016787">
    <property type="term" value="F:hydrolase activity"/>
    <property type="evidence" value="ECO:0007669"/>
    <property type="project" value="UniProtKB-KW"/>
</dbReference>
<evidence type="ECO:0000313" key="7">
    <source>
        <dbReference type="EMBL" id="AAL54383.1"/>
    </source>
</evidence>
<dbReference type="Pfam" id="PF00074">
    <property type="entry name" value="RnaseA"/>
    <property type="match status" value="1"/>
</dbReference>
<name>Q8UVX5_LITPI</name>
<dbReference type="InterPro" id="IPR036816">
    <property type="entry name" value="RNaseA-like_dom_sf"/>
</dbReference>
<dbReference type="SUPFAM" id="SSF54076">
    <property type="entry name" value="RNase A-like"/>
    <property type="match status" value="1"/>
</dbReference>
<dbReference type="SMR" id="Q8UVX5"/>